<organism evidence="3 4">
    <name type="scientific">Cladorrhinum samala</name>
    <dbReference type="NCBI Taxonomy" id="585594"/>
    <lineage>
        <taxon>Eukaryota</taxon>
        <taxon>Fungi</taxon>
        <taxon>Dikarya</taxon>
        <taxon>Ascomycota</taxon>
        <taxon>Pezizomycotina</taxon>
        <taxon>Sordariomycetes</taxon>
        <taxon>Sordariomycetidae</taxon>
        <taxon>Sordariales</taxon>
        <taxon>Podosporaceae</taxon>
        <taxon>Cladorrhinum</taxon>
    </lineage>
</organism>
<name>A0AAV9HGC3_9PEZI</name>
<evidence type="ECO:0000313" key="4">
    <source>
        <dbReference type="Proteomes" id="UP001321749"/>
    </source>
</evidence>
<reference evidence="3" key="2">
    <citation type="submission" date="2023-06" db="EMBL/GenBank/DDBJ databases">
        <authorList>
            <consortium name="Lawrence Berkeley National Laboratory"/>
            <person name="Mondo S.J."/>
            <person name="Hensen N."/>
            <person name="Bonometti L."/>
            <person name="Westerberg I."/>
            <person name="Brannstrom I.O."/>
            <person name="Guillou S."/>
            <person name="Cros-Aarteil S."/>
            <person name="Calhoun S."/>
            <person name="Haridas S."/>
            <person name="Kuo A."/>
            <person name="Pangilinan J."/>
            <person name="Riley R."/>
            <person name="Labutti K."/>
            <person name="Andreopoulos B."/>
            <person name="Lipzen A."/>
            <person name="Chen C."/>
            <person name="Yanf M."/>
            <person name="Daum C."/>
            <person name="Ng V."/>
            <person name="Clum A."/>
            <person name="Steindorff A."/>
            <person name="Ohm R."/>
            <person name="Martin F."/>
            <person name="Silar P."/>
            <person name="Natvig D."/>
            <person name="Lalanne C."/>
            <person name="Gautier V."/>
            <person name="Ament-Velasquez S.L."/>
            <person name="Kruys A."/>
            <person name="Hutchinson M.I."/>
            <person name="Powell A.J."/>
            <person name="Barry K."/>
            <person name="Miller A.N."/>
            <person name="Grigoriev I.V."/>
            <person name="Debuchy R."/>
            <person name="Gladieux P."/>
            <person name="Thoren M.H."/>
            <person name="Johannesson H."/>
        </authorList>
    </citation>
    <scope>NUCLEOTIDE SEQUENCE</scope>
    <source>
        <strain evidence="3">PSN324</strain>
    </source>
</reference>
<accession>A0AAV9HGC3</accession>
<comment type="caution">
    <text evidence="3">The sequence shown here is derived from an EMBL/GenBank/DDBJ whole genome shotgun (WGS) entry which is preliminary data.</text>
</comment>
<dbReference type="AlphaFoldDB" id="A0AAV9HGC3"/>
<feature type="region of interest" description="Disordered" evidence="1">
    <location>
        <begin position="314"/>
        <end position="344"/>
    </location>
</feature>
<dbReference type="InterPro" id="IPR045518">
    <property type="entry name" value="2EXR"/>
</dbReference>
<protein>
    <recommendedName>
        <fullName evidence="2">2EXR domain-containing protein</fullName>
    </recommendedName>
</protein>
<proteinExistence type="predicted"/>
<dbReference type="Proteomes" id="UP001321749">
    <property type="component" value="Unassembled WGS sequence"/>
</dbReference>
<sequence length="344" mass="38350">MLDPRLGLSTISSWTPTLDPSTTVVVMMTSTIPSPSFDSDPDGLAQSYWLRLLIKISILCGWFSERLRQYARLVQEACSEAAEERRLRSCRPGSRSASLLRSSSVLKPRHPDQPAGFPLFGLLPAELRCQIWEEAMPGPRVLMLELPRCPLLLPYRSAGTVRGFLGHGGRGNVFACRAPPPALLQVNSESRAAALRHYRLGLAPRGHPSPRIYVSLERDVIALGDEVMRSAQGRNLFRLTPDLRRARSVCLSSGEAAGFLAGRQSLVLESVEHLAIVDSALFGCGIVPRVAALDWGYWIRWQVREGNARWGLGGEEYCEEEEEEEEEKEENEKQEEEEEKEIGV</sequence>
<keyword evidence="4" id="KW-1185">Reference proteome</keyword>
<feature type="compositionally biased region" description="Acidic residues" evidence="1">
    <location>
        <begin position="316"/>
        <end position="344"/>
    </location>
</feature>
<gene>
    <name evidence="3" type="ORF">QBC42DRAFT_289189</name>
</gene>
<evidence type="ECO:0000256" key="1">
    <source>
        <dbReference type="SAM" id="MobiDB-lite"/>
    </source>
</evidence>
<dbReference type="PANTHER" id="PTHR35910:SF6">
    <property type="entry name" value="2EXR DOMAIN-CONTAINING PROTEIN"/>
    <property type="match status" value="1"/>
</dbReference>
<feature type="domain" description="2EXR" evidence="2">
    <location>
        <begin position="117"/>
        <end position="221"/>
    </location>
</feature>
<evidence type="ECO:0000259" key="2">
    <source>
        <dbReference type="Pfam" id="PF20150"/>
    </source>
</evidence>
<feature type="non-terminal residue" evidence="3">
    <location>
        <position position="344"/>
    </location>
</feature>
<dbReference type="PANTHER" id="PTHR35910">
    <property type="entry name" value="2EXR DOMAIN-CONTAINING PROTEIN"/>
    <property type="match status" value="1"/>
</dbReference>
<reference evidence="3" key="1">
    <citation type="journal article" date="2023" name="Mol. Phylogenet. Evol.">
        <title>Genome-scale phylogeny and comparative genomics of the fungal order Sordariales.</title>
        <authorList>
            <person name="Hensen N."/>
            <person name="Bonometti L."/>
            <person name="Westerberg I."/>
            <person name="Brannstrom I.O."/>
            <person name="Guillou S."/>
            <person name="Cros-Aarteil S."/>
            <person name="Calhoun S."/>
            <person name="Haridas S."/>
            <person name="Kuo A."/>
            <person name="Mondo S."/>
            <person name="Pangilinan J."/>
            <person name="Riley R."/>
            <person name="LaButti K."/>
            <person name="Andreopoulos B."/>
            <person name="Lipzen A."/>
            <person name="Chen C."/>
            <person name="Yan M."/>
            <person name="Daum C."/>
            <person name="Ng V."/>
            <person name="Clum A."/>
            <person name="Steindorff A."/>
            <person name="Ohm R.A."/>
            <person name="Martin F."/>
            <person name="Silar P."/>
            <person name="Natvig D.O."/>
            <person name="Lalanne C."/>
            <person name="Gautier V."/>
            <person name="Ament-Velasquez S.L."/>
            <person name="Kruys A."/>
            <person name="Hutchinson M.I."/>
            <person name="Powell A.J."/>
            <person name="Barry K."/>
            <person name="Miller A.N."/>
            <person name="Grigoriev I.V."/>
            <person name="Debuchy R."/>
            <person name="Gladieux P."/>
            <person name="Hiltunen Thoren M."/>
            <person name="Johannesson H."/>
        </authorList>
    </citation>
    <scope>NUCLEOTIDE SEQUENCE</scope>
    <source>
        <strain evidence="3">PSN324</strain>
    </source>
</reference>
<dbReference type="Pfam" id="PF20150">
    <property type="entry name" value="2EXR"/>
    <property type="match status" value="1"/>
</dbReference>
<evidence type="ECO:0000313" key="3">
    <source>
        <dbReference type="EMBL" id="KAK4459753.1"/>
    </source>
</evidence>
<dbReference type="EMBL" id="MU865028">
    <property type="protein sequence ID" value="KAK4459753.1"/>
    <property type="molecule type" value="Genomic_DNA"/>
</dbReference>